<gene>
    <name evidence="1" type="ORF">BKD09_40455</name>
</gene>
<reference evidence="1 2" key="1">
    <citation type="submission" date="2016-11" db="EMBL/GenBank/DDBJ databases">
        <title>Complete Genome Sequence of Bradyrhizobium sp. strain J5, an isolated from soybean nodule in Hokkaido.</title>
        <authorList>
            <person name="Kanehara K."/>
        </authorList>
    </citation>
    <scope>NUCLEOTIDE SEQUENCE [LARGE SCALE GENOMIC DNA]</scope>
    <source>
        <strain evidence="1 2">J5</strain>
    </source>
</reference>
<sequence length="71" mass="8638">MKAPEKIVETRRGRYSSQFRLNRRHRRQIQTKTILRMISTKSMRRRGRIRSCRTLFTIHTGMQIRGRSRHG</sequence>
<evidence type="ECO:0000313" key="2">
    <source>
        <dbReference type="Proteomes" id="UP000181962"/>
    </source>
</evidence>
<evidence type="ECO:0000313" key="1">
    <source>
        <dbReference type="EMBL" id="APG14645.1"/>
    </source>
</evidence>
<organism evidence="1 2">
    <name type="scientific">Bradyrhizobium japonicum</name>
    <dbReference type="NCBI Taxonomy" id="375"/>
    <lineage>
        <taxon>Bacteria</taxon>
        <taxon>Pseudomonadati</taxon>
        <taxon>Pseudomonadota</taxon>
        <taxon>Alphaproteobacteria</taxon>
        <taxon>Hyphomicrobiales</taxon>
        <taxon>Nitrobacteraceae</taxon>
        <taxon>Bradyrhizobium</taxon>
    </lineage>
</organism>
<accession>A0A1L3FMS4</accession>
<protein>
    <submittedName>
        <fullName evidence="1">Uncharacterized protein</fullName>
    </submittedName>
</protein>
<dbReference type="Proteomes" id="UP000181962">
    <property type="component" value="Chromosome"/>
</dbReference>
<name>A0A1L3FMS4_BRAJP</name>
<dbReference type="EMBL" id="CP017637">
    <property type="protein sequence ID" value="APG14645.1"/>
    <property type="molecule type" value="Genomic_DNA"/>
</dbReference>
<proteinExistence type="predicted"/>
<dbReference type="AlphaFoldDB" id="A0A1L3FMS4"/>